<keyword evidence="13" id="KW-0449">Lipoprotein</keyword>
<evidence type="ECO:0000256" key="10">
    <source>
        <dbReference type="ARBA" id="ARBA00023034"/>
    </source>
</evidence>
<evidence type="ECO:0000256" key="1">
    <source>
        <dbReference type="ARBA" id="ARBA00001946"/>
    </source>
</evidence>
<keyword evidence="9" id="KW-0653">Protein transport</keyword>
<sequence length="657" mass="72992">MMTTTRVQETSSSKWRMDGGGQQVCVWRRVLRPPVLLALLAPVLLLADLAVVTFLTLKENWEGVILSLGVLLVGMQATYWYFRAREICTAPSHQRLGGANTDDAEALPDNPPSYEEAIKSEAPPPPYYMVVPETYVPSTSINPSHTKGQTLKTSAASTNGIMDMSGVTRATEDIYCDRTTAHNPYLGLMQLSRSAVYTMMQTKAEKDRIINSLPPPFLRQATPHVDDDFDEITKNAANGTRMVEAGLKISKMIILGDLATGKTSLVNRLCHQVFDANYKATIGVDFEVERFDILGIPFNLQIWDTAGQERFKSIAASYYRGAQTIMIVFDVTNIMTLIHTAQWLEEGRQANSTTQPLVFLVATKRDLLGEGLYQNIEQEACRVAKALGAEYWAVSSKTGDNVEALFLRVAALTFNQSVVRELSSEGNHNNCSLKIGNMLDDGSRSRRKSKCNCSTETLDTWVLNNDPRLCHQVFDANYKATIGVDFEVERFDILGIPFNLQIWDTAGQERFKSIAASYYRGAQTIMIVFDVTNIMTLIHTAQWLEEGRQANSTTQPLVFLVATKRDLLGEGLYQNIEQEACRVAKALGAEYWAVSSKTGDNVEALFLRVAALTFNQSVVRELSSEGNHNNCSLKIGNMLDDGSRSRRKSKCNCSTGK</sequence>
<keyword evidence="19" id="KW-1133">Transmembrane helix</keyword>
<organism evidence="20 21">
    <name type="scientific">Petrolisthes manimaculis</name>
    <dbReference type="NCBI Taxonomy" id="1843537"/>
    <lineage>
        <taxon>Eukaryota</taxon>
        <taxon>Metazoa</taxon>
        <taxon>Ecdysozoa</taxon>
        <taxon>Arthropoda</taxon>
        <taxon>Crustacea</taxon>
        <taxon>Multicrustacea</taxon>
        <taxon>Malacostraca</taxon>
        <taxon>Eumalacostraca</taxon>
        <taxon>Eucarida</taxon>
        <taxon>Decapoda</taxon>
        <taxon>Pleocyemata</taxon>
        <taxon>Anomura</taxon>
        <taxon>Galatheoidea</taxon>
        <taxon>Porcellanidae</taxon>
        <taxon>Petrolisthes</taxon>
    </lineage>
</organism>
<comment type="catalytic activity">
    <reaction evidence="16">
        <text>GTP + H2O = GDP + phosphate + H(+)</text>
        <dbReference type="Rhea" id="RHEA:19669"/>
        <dbReference type="ChEBI" id="CHEBI:15377"/>
        <dbReference type="ChEBI" id="CHEBI:15378"/>
        <dbReference type="ChEBI" id="CHEBI:37565"/>
        <dbReference type="ChEBI" id="CHEBI:43474"/>
        <dbReference type="ChEBI" id="CHEBI:58189"/>
        <dbReference type="EC" id="3.6.5.2"/>
    </reaction>
    <physiologicalReaction direction="left-to-right" evidence="16">
        <dbReference type="Rhea" id="RHEA:19670"/>
    </physiologicalReaction>
</comment>
<dbReference type="PROSITE" id="PS51421">
    <property type="entry name" value="RAS"/>
    <property type="match status" value="1"/>
</dbReference>
<evidence type="ECO:0000256" key="13">
    <source>
        <dbReference type="ARBA" id="ARBA00023288"/>
    </source>
</evidence>
<keyword evidence="11" id="KW-0342">GTP-binding</keyword>
<dbReference type="PRINTS" id="PR00449">
    <property type="entry name" value="RASTRNSFRMNG"/>
</dbReference>
<dbReference type="GO" id="GO:0046872">
    <property type="term" value="F:metal ion binding"/>
    <property type="evidence" value="ECO:0007669"/>
    <property type="project" value="UniProtKB-KW"/>
</dbReference>
<dbReference type="PROSITE" id="PS51419">
    <property type="entry name" value="RAB"/>
    <property type="match status" value="2"/>
</dbReference>
<dbReference type="InterPro" id="IPR050227">
    <property type="entry name" value="Rab"/>
</dbReference>
<dbReference type="FunFam" id="3.40.50.300:FF:000707">
    <property type="entry name" value="RAB36, member RAS oncogene family"/>
    <property type="match status" value="2"/>
</dbReference>
<keyword evidence="6" id="KW-0547">Nucleotide-binding</keyword>
<evidence type="ECO:0000313" key="20">
    <source>
        <dbReference type="EMBL" id="KAK4323915.1"/>
    </source>
</evidence>
<dbReference type="PANTHER" id="PTHR47977">
    <property type="entry name" value="RAS-RELATED PROTEIN RAB"/>
    <property type="match status" value="1"/>
</dbReference>
<dbReference type="InterPro" id="IPR001806">
    <property type="entry name" value="Small_GTPase"/>
</dbReference>
<dbReference type="SUPFAM" id="SSF52540">
    <property type="entry name" value="P-loop containing nucleoside triphosphate hydrolases"/>
    <property type="match status" value="2"/>
</dbReference>
<dbReference type="GO" id="GO:0003925">
    <property type="term" value="F:G protein activity"/>
    <property type="evidence" value="ECO:0007669"/>
    <property type="project" value="UniProtKB-EC"/>
</dbReference>
<dbReference type="GO" id="GO:0005525">
    <property type="term" value="F:GTP binding"/>
    <property type="evidence" value="ECO:0007669"/>
    <property type="project" value="UniProtKB-KW"/>
</dbReference>
<dbReference type="Gene3D" id="3.40.50.300">
    <property type="entry name" value="P-loop containing nucleotide triphosphate hydrolases"/>
    <property type="match status" value="2"/>
</dbReference>
<evidence type="ECO:0000256" key="4">
    <source>
        <dbReference type="ARBA" id="ARBA00022448"/>
    </source>
</evidence>
<evidence type="ECO:0000313" key="21">
    <source>
        <dbReference type="Proteomes" id="UP001292094"/>
    </source>
</evidence>
<evidence type="ECO:0000256" key="2">
    <source>
        <dbReference type="ARBA" id="ARBA00006270"/>
    </source>
</evidence>
<comment type="subcellular location">
    <subcellularLocation>
        <location evidence="15">Golgi apparatus membrane</location>
        <topology evidence="15">Lipid-anchor</topology>
    </subcellularLocation>
</comment>
<evidence type="ECO:0000256" key="14">
    <source>
        <dbReference type="ARBA" id="ARBA00023289"/>
    </source>
</evidence>
<keyword evidence="8" id="KW-0460">Magnesium</keyword>
<evidence type="ECO:0000256" key="17">
    <source>
        <dbReference type="ARBA" id="ARBA00058763"/>
    </source>
</evidence>
<keyword evidence="4" id="KW-0813">Transport</keyword>
<dbReference type="Proteomes" id="UP001292094">
    <property type="component" value="Unassembled WGS sequence"/>
</dbReference>
<dbReference type="EMBL" id="JAWZYT010000402">
    <property type="protein sequence ID" value="KAK4323915.1"/>
    <property type="molecule type" value="Genomic_DNA"/>
</dbReference>
<dbReference type="SMART" id="SM00176">
    <property type="entry name" value="RAN"/>
    <property type="match status" value="1"/>
</dbReference>
<evidence type="ECO:0000256" key="9">
    <source>
        <dbReference type="ARBA" id="ARBA00022927"/>
    </source>
</evidence>
<dbReference type="NCBIfam" id="TIGR00231">
    <property type="entry name" value="small_GTP"/>
    <property type="match status" value="2"/>
</dbReference>
<proteinExistence type="inferred from homology"/>
<evidence type="ECO:0000256" key="5">
    <source>
        <dbReference type="ARBA" id="ARBA00022723"/>
    </source>
</evidence>
<dbReference type="SMART" id="SM00174">
    <property type="entry name" value="RHO"/>
    <property type="match status" value="1"/>
</dbReference>
<dbReference type="InterPro" id="IPR027417">
    <property type="entry name" value="P-loop_NTPase"/>
</dbReference>
<keyword evidence="7" id="KW-0378">Hydrolase</keyword>
<dbReference type="InterPro" id="IPR005225">
    <property type="entry name" value="Small_GTP-bd"/>
</dbReference>
<evidence type="ECO:0000256" key="16">
    <source>
        <dbReference type="ARBA" id="ARBA00047660"/>
    </source>
</evidence>
<dbReference type="EC" id="3.6.5.2" evidence="3"/>
<dbReference type="SMART" id="SM00173">
    <property type="entry name" value="RAS"/>
    <property type="match status" value="1"/>
</dbReference>
<feature type="transmembrane region" description="Helical" evidence="19">
    <location>
        <begin position="36"/>
        <end position="57"/>
    </location>
</feature>
<evidence type="ECO:0000256" key="11">
    <source>
        <dbReference type="ARBA" id="ARBA00023134"/>
    </source>
</evidence>
<gene>
    <name evidence="20" type="ORF">Pmani_005419</name>
</gene>
<keyword evidence="21" id="KW-1185">Reference proteome</keyword>
<evidence type="ECO:0000256" key="8">
    <source>
        <dbReference type="ARBA" id="ARBA00022842"/>
    </source>
</evidence>
<keyword evidence="10" id="KW-0333">Golgi apparatus</keyword>
<evidence type="ECO:0000256" key="12">
    <source>
        <dbReference type="ARBA" id="ARBA00023136"/>
    </source>
</evidence>
<evidence type="ECO:0000256" key="7">
    <source>
        <dbReference type="ARBA" id="ARBA00022801"/>
    </source>
</evidence>
<keyword evidence="19" id="KW-0812">Transmembrane</keyword>
<protein>
    <recommendedName>
        <fullName evidence="18">Ras-related protein Rab-36</fullName>
        <ecNumber evidence="3">3.6.5.2</ecNumber>
    </recommendedName>
</protein>
<dbReference type="AlphaFoldDB" id="A0AAE1UM77"/>
<comment type="caution">
    <text evidence="20">The sequence shown here is derived from an EMBL/GenBank/DDBJ whole genome shotgun (WGS) entry which is preliminary data.</text>
</comment>
<dbReference type="GO" id="GO:0015031">
    <property type="term" value="P:protein transport"/>
    <property type="evidence" value="ECO:0007669"/>
    <property type="project" value="UniProtKB-KW"/>
</dbReference>
<keyword evidence="12 19" id="KW-0472">Membrane</keyword>
<evidence type="ECO:0000256" key="3">
    <source>
        <dbReference type="ARBA" id="ARBA00011984"/>
    </source>
</evidence>
<dbReference type="Pfam" id="PF00071">
    <property type="entry name" value="Ras"/>
    <property type="match status" value="2"/>
</dbReference>
<keyword evidence="5" id="KW-0479">Metal-binding</keyword>
<comment type="function">
    <text evidence="17">The small GTPases Rab are key regulators of intracellular membrane trafficking, from the formation of transport vesicles to their fusion with membranes. Rabs cycle between an inactive GDP-bound form and an active GTP-bound form that is able to recruit to membranes different sets of downstream effectors directly responsible for vesicle formation, movement, tethering and fusion.</text>
</comment>
<name>A0AAE1UM77_9EUCA</name>
<keyword evidence="14" id="KW-0636">Prenylation</keyword>
<reference evidence="20" key="1">
    <citation type="submission" date="2023-11" db="EMBL/GenBank/DDBJ databases">
        <title>Genome assemblies of two species of porcelain crab, Petrolisthes cinctipes and Petrolisthes manimaculis (Anomura: Porcellanidae).</title>
        <authorList>
            <person name="Angst P."/>
        </authorList>
    </citation>
    <scope>NUCLEOTIDE SEQUENCE</scope>
    <source>
        <strain evidence="20">PB745_02</strain>
        <tissue evidence="20">Gill</tissue>
    </source>
</reference>
<evidence type="ECO:0000256" key="6">
    <source>
        <dbReference type="ARBA" id="ARBA00022741"/>
    </source>
</evidence>
<accession>A0AAE1UM77</accession>
<comment type="similarity">
    <text evidence="2">Belongs to the small GTPase superfamily. Rab family.</text>
</comment>
<evidence type="ECO:0000256" key="18">
    <source>
        <dbReference type="ARBA" id="ARBA00067830"/>
    </source>
</evidence>
<evidence type="ECO:0000256" key="15">
    <source>
        <dbReference type="ARBA" id="ARBA00037794"/>
    </source>
</evidence>
<evidence type="ECO:0000256" key="19">
    <source>
        <dbReference type="SAM" id="Phobius"/>
    </source>
</evidence>
<comment type="cofactor">
    <cofactor evidence="1">
        <name>Mg(2+)</name>
        <dbReference type="ChEBI" id="CHEBI:18420"/>
    </cofactor>
</comment>
<dbReference type="SMART" id="SM00175">
    <property type="entry name" value="RAB"/>
    <property type="match status" value="2"/>
</dbReference>
<dbReference type="GO" id="GO:0000139">
    <property type="term" value="C:Golgi membrane"/>
    <property type="evidence" value="ECO:0007669"/>
    <property type="project" value="UniProtKB-SubCell"/>
</dbReference>